<protein>
    <submittedName>
        <fullName evidence="1">Uncharacterized protein</fullName>
    </submittedName>
</protein>
<dbReference type="EMBL" id="BLLF01002687">
    <property type="protein sequence ID" value="GFH24991.1"/>
    <property type="molecule type" value="Genomic_DNA"/>
</dbReference>
<proteinExistence type="predicted"/>
<dbReference type="AlphaFoldDB" id="A0A699ZRM5"/>
<gene>
    <name evidence="1" type="ORF">HaLaN_22878</name>
</gene>
<name>A0A699ZRM5_HAELA</name>
<comment type="caution">
    <text evidence="1">The sequence shown here is derived from an EMBL/GenBank/DDBJ whole genome shotgun (WGS) entry which is preliminary data.</text>
</comment>
<evidence type="ECO:0000313" key="1">
    <source>
        <dbReference type="EMBL" id="GFH24991.1"/>
    </source>
</evidence>
<accession>A0A699ZRM5</accession>
<evidence type="ECO:0000313" key="2">
    <source>
        <dbReference type="Proteomes" id="UP000485058"/>
    </source>
</evidence>
<organism evidence="1 2">
    <name type="scientific">Haematococcus lacustris</name>
    <name type="common">Green alga</name>
    <name type="synonym">Haematococcus pluvialis</name>
    <dbReference type="NCBI Taxonomy" id="44745"/>
    <lineage>
        <taxon>Eukaryota</taxon>
        <taxon>Viridiplantae</taxon>
        <taxon>Chlorophyta</taxon>
        <taxon>core chlorophytes</taxon>
        <taxon>Chlorophyceae</taxon>
        <taxon>CS clade</taxon>
        <taxon>Chlamydomonadales</taxon>
        <taxon>Haematococcaceae</taxon>
        <taxon>Haematococcus</taxon>
    </lineage>
</organism>
<sequence>MIQVREAANLTQSRRLWHDVIQQYPAVWEAHIDAKLLQQACLPSVSCNVKQAQQGARTSQPGSTQQPTCRNRNALLLRHGGGSHEEAIRAGYAVARQQPQPNVAAAIVGLDSFAGSYYLWGVKTADRKSISRHSASFKILCGGSPYVISARLCAQSQAIPLTPPPSDFEDIDCLTPVTRLQPRTVMTKHVLMLAVKMA</sequence>
<reference evidence="1 2" key="1">
    <citation type="submission" date="2020-02" db="EMBL/GenBank/DDBJ databases">
        <title>Draft genome sequence of Haematococcus lacustris strain NIES-144.</title>
        <authorList>
            <person name="Morimoto D."/>
            <person name="Nakagawa S."/>
            <person name="Yoshida T."/>
            <person name="Sawayama S."/>
        </authorList>
    </citation>
    <scope>NUCLEOTIDE SEQUENCE [LARGE SCALE GENOMIC DNA]</scope>
    <source>
        <strain evidence="1 2">NIES-144</strain>
    </source>
</reference>
<keyword evidence="2" id="KW-1185">Reference proteome</keyword>
<dbReference type="Proteomes" id="UP000485058">
    <property type="component" value="Unassembled WGS sequence"/>
</dbReference>